<dbReference type="InterPro" id="IPR007696">
    <property type="entry name" value="DNA_mismatch_repair_MutS_core"/>
</dbReference>
<feature type="binding site" evidence="9">
    <location>
        <begin position="617"/>
        <end position="624"/>
    </location>
    <ligand>
        <name>ATP</name>
        <dbReference type="ChEBI" id="CHEBI:30616"/>
    </ligand>
</feature>
<dbReference type="Pfam" id="PF00488">
    <property type="entry name" value="MutS_V"/>
    <property type="match status" value="1"/>
</dbReference>
<dbReference type="SUPFAM" id="SSF53150">
    <property type="entry name" value="DNA repair protein MutS, domain II"/>
    <property type="match status" value="1"/>
</dbReference>
<dbReference type="PANTHER" id="PTHR11361:SF34">
    <property type="entry name" value="DNA MISMATCH REPAIR PROTEIN MSH1, MITOCHONDRIAL"/>
    <property type="match status" value="1"/>
</dbReference>
<dbReference type="FunFam" id="1.10.1420.10:FF:000007">
    <property type="entry name" value="DNA mismatch repair protein MutS"/>
    <property type="match status" value="1"/>
</dbReference>
<protein>
    <recommendedName>
        <fullName evidence="2 9">DNA mismatch repair protein MutS</fullName>
    </recommendedName>
</protein>
<dbReference type="HAMAP" id="MF_00096">
    <property type="entry name" value="MutS"/>
    <property type="match status" value="1"/>
</dbReference>
<dbReference type="GO" id="GO:0005829">
    <property type="term" value="C:cytosol"/>
    <property type="evidence" value="ECO:0007669"/>
    <property type="project" value="TreeGrafter"/>
</dbReference>
<evidence type="ECO:0000256" key="7">
    <source>
        <dbReference type="ARBA" id="ARBA00023204"/>
    </source>
</evidence>
<dbReference type="SMART" id="SM00533">
    <property type="entry name" value="MUTSd"/>
    <property type="match status" value="1"/>
</dbReference>
<dbReference type="GO" id="GO:0140664">
    <property type="term" value="F:ATP-dependent DNA damage sensor activity"/>
    <property type="evidence" value="ECO:0007669"/>
    <property type="project" value="InterPro"/>
</dbReference>
<dbReference type="SUPFAM" id="SSF55271">
    <property type="entry name" value="DNA repair protein MutS, domain I"/>
    <property type="match status" value="1"/>
</dbReference>
<evidence type="ECO:0000313" key="12">
    <source>
        <dbReference type="EMBL" id="AYO30553.1"/>
    </source>
</evidence>
<dbReference type="Pfam" id="PF05190">
    <property type="entry name" value="MutS_IV"/>
    <property type="match status" value="1"/>
</dbReference>
<keyword evidence="6 9" id="KW-0238">DNA-binding</keyword>
<dbReference type="GO" id="GO:0005524">
    <property type="term" value="F:ATP binding"/>
    <property type="evidence" value="ECO:0007669"/>
    <property type="project" value="UniProtKB-UniRule"/>
</dbReference>
<feature type="domain" description="DNA mismatch repair proteins mutS family" evidence="11">
    <location>
        <begin position="691"/>
        <end position="707"/>
    </location>
</feature>
<dbReference type="InterPro" id="IPR007695">
    <property type="entry name" value="DNA_mismatch_repair_MutS-lik_N"/>
</dbReference>
<dbReference type="Pfam" id="PF05192">
    <property type="entry name" value="MutS_III"/>
    <property type="match status" value="1"/>
</dbReference>
<dbReference type="Gene3D" id="3.40.50.300">
    <property type="entry name" value="P-loop containing nucleotide triphosphate hydrolases"/>
    <property type="match status" value="1"/>
</dbReference>
<evidence type="ECO:0000256" key="10">
    <source>
        <dbReference type="RuleBase" id="RU003756"/>
    </source>
</evidence>
<dbReference type="InterPro" id="IPR045076">
    <property type="entry name" value="MutS"/>
</dbReference>
<dbReference type="SUPFAM" id="SSF48334">
    <property type="entry name" value="DNA repair protein MutS, domain III"/>
    <property type="match status" value="1"/>
</dbReference>
<dbReference type="FunFam" id="3.40.1170.10:FF:000001">
    <property type="entry name" value="DNA mismatch repair protein MutS"/>
    <property type="match status" value="1"/>
</dbReference>
<keyword evidence="3 9" id="KW-0547">Nucleotide-binding</keyword>
<keyword evidence="7 9" id="KW-0234">DNA repair</keyword>
<gene>
    <name evidence="9 12" type="primary">mutS</name>
    <name evidence="12" type="ORF">D2962_07910</name>
</gene>
<dbReference type="GO" id="GO:0003684">
    <property type="term" value="F:damaged DNA binding"/>
    <property type="evidence" value="ECO:0007669"/>
    <property type="project" value="UniProtKB-UniRule"/>
</dbReference>
<keyword evidence="5 9" id="KW-0067">ATP-binding</keyword>
<evidence type="ECO:0000256" key="4">
    <source>
        <dbReference type="ARBA" id="ARBA00022763"/>
    </source>
</evidence>
<dbReference type="PIRSF" id="PIRSF037677">
    <property type="entry name" value="DNA_mis_repair_Msh6"/>
    <property type="match status" value="1"/>
</dbReference>
<dbReference type="SUPFAM" id="SSF52540">
    <property type="entry name" value="P-loop containing nucleoside triphosphate hydrolases"/>
    <property type="match status" value="1"/>
</dbReference>
<dbReference type="InterPro" id="IPR007861">
    <property type="entry name" value="DNA_mismatch_repair_MutS_clamp"/>
</dbReference>
<evidence type="ECO:0000256" key="9">
    <source>
        <dbReference type="HAMAP-Rule" id="MF_00096"/>
    </source>
</evidence>
<dbReference type="InterPro" id="IPR016151">
    <property type="entry name" value="DNA_mismatch_repair_MutS_N"/>
</dbReference>
<accession>A0A3G2R510</accession>
<dbReference type="InterPro" id="IPR036187">
    <property type="entry name" value="DNA_mismatch_repair_MutS_sf"/>
</dbReference>
<keyword evidence="4 9" id="KW-0227">DNA damage</keyword>
<keyword evidence="13" id="KW-1185">Reference proteome</keyword>
<dbReference type="RefSeq" id="WP_122014657.1">
    <property type="nucleotide sequence ID" value="NZ_CP033169.1"/>
</dbReference>
<dbReference type="Gene3D" id="1.10.1420.10">
    <property type="match status" value="2"/>
</dbReference>
<evidence type="ECO:0000256" key="5">
    <source>
        <dbReference type="ARBA" id="ARBA00022840"/>
    </source>
</evidence>
<dbReference type="Pfam" id="PF05188">
    <property type="entry name" value="MutS_II"/>
    <property type="match status" value="1"/>
</dbReference>
<evidence type="ECO:0000256" key="8">
    <source>
        <dbReference type="ARBA" id="ARBA00024647"/>
    </source>
</evidence>
<dbReference type="Pfam" id="PF01624">
    <property type="entry name" value="MutS_I"/>
    <property type="match status" value="1"/>
</dbReference>
<dbReference type="SMART" id="SM00534">
    <property type="entry name" value="MUTSac"/>
    <property type="match status" value="1"/>
</dbReference>
<evidence type="ECO:0000256" key="6">
    <source>
        <dbReference type="ARBA" id="ARBA00023125"/>
    </source>
</evidence>
<dbReference type="GO" id="GO:0030983">
    <property type="term" value="F:mismatched DNA binding"/>
    <property type="evidence" value="ECO:0007669"/>
    <property type="project" value="InterPro"/>
</dbReference>
<comment type="similarity">
    <text evidence="1 9 10">Belongs to the DNA mismatch repair MutS family.</text>
</comment>
<sequence length="866" mass="98853">MDTPMIRQYKEIKAKYKDYIIFFRLGDFYEMFFEDAEIGSKELEITLTSRDPENKVPMAGVPYHAADQYIARLVSRGYKVVICEQMEDPKLAKDLVKRDVVKIITPGTITDMNALEDKKNNFLSCIFKSGDSFGLSFADLLTGEFLITELISSHPYQEVINEIAKFQPRECIINGEAYKSEFFRKKLEEDLNVFVTLKNDDYFDENDSRELLISQFHEEKLESILGKQFAFRASGACLKYLNETQKLSLIHINSFKFYESNNFMVLDVSCRRNLELTESLKDGRKTGTLLWVLDNTLTSMGGRLLRNWIEQPLLDIVKIQERQDAVEELLGNYFLREDLKEQLKNIYDIERLTGKLVCGNCNARDFIAIKNTIQKFPQIKKILSECKSKLMIHLYNQMDNLEDIYVLLDKSIDDDPPLTIKEGGIIKEGYDPEIDKLRRAAHEGKTWIADLERKEKDRTGIKSLKVGFNKVFGYYIEVTKSNLSMVPENYIRKQTLAGGERYITEELKEYETLILNAEERLQGMEYEAFCRIRDELIKQIPRLKKSAYCVSVVDSLLSLAEASAKNNYVKPEITLKDEIHIEEGRHPVVEKSQKGELFIPNDTHINCSDSMISVITGPNMAGKSTYMRQVALIVLMAQIGCFVPAKRAEIGLVDRIFTRIGASDNLASGQSTFMVEMSEMAYILKNATAKSLLILDEVGRGTSTFDGLSIAWAVIEYIRKNIKAKTLFATHYHELTALKNMAGIKNYKITVKERGEDIIFLRKIIAGEADKSYGIQVAKLAGLPNAVVRRARELLTGMEKKRDEEMGLTAAASAVSVRRDPESDNQISLDSLKERDILDTIKSLDINTITPLEALNLLYSLKQRLQ</sequence>
<dbReference type="InterPro" id="IPR027417">
    <property type="entry name" value="P-loop_NTPase"/>
</dbReference>
<evidence type="ECO:0000256" key="3">
    <source>
        <dbReference type="ARBA" id="ARBA00022741"/>
    </source>
</evidence>
<dbReference type="GO" id="GO:0006298">
    <property type="term" value="P:mismatch repair"/>
    <property type="evidence" value="ECO:0007669"/>
    <property type="project" value="UniProtKB-UniRule"/>
</dbReference>
<dbReference type="InterPro" id="IPR005748">
    <property type="entry name" value="DNA_mismatch_repair_MutS"/>
</dbReference>
<evidence type="ECO:0000313" key="13">
    <source>
        <dbReference type="Proteomes" id="UP000280960"/>
    </source>
</evidence>
<dbReference type="InterPro" id="IPR017261">
    <property type="entry name" value="DNA_mismatch_repair_MutS/MSH"/>
</dbReference>
<dbReference type="EMBL" id="CP033169">
    <property type="protein sequence ID" value="AYO30553.1"/>
    <property type="molecule type" value="Genomic_DNA"/>
</dbReference>
<proteinExistence type="inferred from homology"/>
<organism evidence="12 13">
    <name type="scientific">Biomaibacter acetigenes</name>
    <dbReference type="NCBI Taxonomy" id="2316383"/>
    <lineage>
        <taxon>Bacteria</taxon>
        <taxon>Bacillati</taxon>
        <taxon>Bacillota</taxon>
        <taxon>Clostridia</taxon>
        <taxon>Thermosediminibacterales</taxon>
        <taxon>Tepidanaerobacteraceae</taxon>
        <taxon>Biomaibacter</taxon>
    </lineage>
</organism>
<dbReference type="NCBIfam" id="TIGR01070">
    <property type="entry name" value="mutS1"/>
    <property type="match status" value="1"/>
</dbReference>
<dbReference type="Gene3D" id="3.30.420.110">
    <property type="entry name" value="MutS, connector domain"/>
    <property type="match status" value="1"/>
</dbReference>
<evidence type="ECO:0000256" key="1">
    <source>
        <dbReference type="ARBA" id="ARBA00006271"/>
    </source>
</evidence>
<dbReference type="InterPro" id="IPR007860">
    <property type="entry name" value="DNA_mmatch_repair_MutS_con_dom"/>
</dbReference>
<dbReference type="PANTHER" id="PTHR11361">
    <property type="entry name" value="DNA MISMATCH REPAIR PROTEIN MUTS FAMILY MEMBER"/>
    <property type="match status" value="1"/>
</dbReference>
<dbReference type="FunFam" id="3.40.50.300:FF:000870">
    <property type="entry name" value="MutS protein homolog 4"/>
    <property type="match status" value="1"/>
</dbReference>
<reference evidence="12 13" key="1">
    <citation type="submission" date="2018-10" db="EMBL/GenBank/DDBJ databases">
        <authorList>
            <person name="Zhang X."/>
        </authorList>
    </citation>
    <scope>NUCLEOTIDE SEQUENCE [LARGE SCALE GENOMIC DNA]</scope>
    <source>
        <strain evidence="12 13">SK-G1</strain>
    </source>
</reference>
<dbReference type="KEGG" id="bacg:D2962_07910"/>
<evidence type="ECO:0000256" key="2">
    <source>
        <dbReference type="ARBA" id="ARBA00021982"/>
    </source>
</evidence>
<dbReference type="Proteomes" id="UP000280960">
    <property type="component" value="Chromosome"/>
</dbReference>
<dbReference type="AlphaFoldDB" id="A0A3G2R510"/>
<comment type="function">
    <text evidence="8 9">This protein is involved in the repair of mismatches in DNA. It is possible that it carries out the mismatch recognition step. This protein has a weak ATPase activity.</text>
</comment>
<dbReference type="CDD" id="cd03284">
    <property type="entry name" value="ABC_MutS1"/>
    <property type="match status" value="1"/>
</dbReference>
<dbReference type="Gene3D" id="3.40.1170.10">
    <property type="entry name" value="DNA repair protein MutS, domain I"/>
    <property type="match status" value="1"/>
</dbReference>
<evidence type="ECO:0000259" key="11">
    <source>
        <dbReference type="PROSITE" id="PS00486"/>
    </source>
</evidence>
<dbReference type="NCBIfam" id="NF003810">
    <property type="entry name" value="PRK05399.1"/>
    <property type="match status" value="1"/>
</dbReference>
<name>A0A3G2R510_9FIRM</name>
<dbReference type="InterPro" id="IPR000432">
    <property type="entry name" value="DNA_mismatch_repair_MutS_C"/>
</dbReference>
<dbReference type="PROSITE" id="PS00486">
    <property type="entry name" value="DNA_MISMATCH_REPAIR_2"/>
    <property type="match status" value="1"/>
</dbReference>
<dbReference type="InterPro" id="IPR036678">
    <property type="entry name" value="MutS_con_dom_sf"/>
</dbReference>